<feature type="region of interest" description="Disordered" evidence="1">
    <location>
        <begin position="72"/>
        <end position="199"/>
    </location>
</feature>
<keyword evidence="3" id="KW-1185">Reference proteome</keyword>
<feature type="compositionally biased region" description="Polar residues" evidence="1">
    <location>
        <begin position="140"/>
        <end position="149"/>
    </location>
</feature>
<comment type="caution">
    <text evidence="2">The sequence shown here is derived from an EMBL/GenBank/DDBJ whole genome shotgun (WGS) entry which is preliminary data.</text>
</comment>
<dbReference type="Proteomes" id="UP001221142">
    <property type="component" value="Unassembled WGS sequence"/>
</dbReference>
<feature type="compositionally biased region" description="Polar residues" evidence="1">
    <location>
        <begin position="14"/>
        <end position="30"/>
    </location>
</feature>
<feature type="region of interest" description="Disordered" evidence="1">
    <location>
        <begin position="1"/>
        <end position="45"/>
    </location>
</feature>
<gene>
    <name evidence="2" type="ORF">FB45DRAFT_405178</name>
</gene>
<evidence type="ECO:0000313" key="2">
    <source>
        <dbReference type="EMBL" id="KAJ7638535.1"/>
    </source>
</evidence>
<proteinExistence type="predicted"/>
<feature type="compositionally biased region" description="Low complexity" evidence="1">
    <location>
        <begin position="96"/>
        <end position="139"/>
    </location>
</feature>
<evidence type="ECO:0000313" key="3">
    <source>
        <dbReference type="Proteomes" id="UP001221142"/>
    </source>
</evidence>
<protein>
    <submittedName>
        <fullName evidence="2">Uncharacterized protein</fullName>
    </submittedName>
</protein>
<organism evidence="2 3">
    <name type="scientific">Roridomyces roridus</name>
    <dbReference type="NCBI Taxonomy" id="1738132"/>
    <lineage>
        <taxon>Eukaryota</taxon>
        <taxon>Fungi</taxon>
        <taxon>Dikarya</taxon>
        <taxon>Basidiomycota</taxon>
        <taxon>Agaricomycotina</taxon>
        <taxon>Agaricomycetes</taxon>
        <taxon>Agaricomycetidae</taxon>
        <taxon>Agaricales</taxon>
        <taxon>Marasmiineae</taxon>
        <taxon>Mycenaceae</taxon>
        <taxon>Roridomyces</taxon>
    </lineage>
</organism>
<feature type="compositionally biased region" description="Low complexity" evidence="1">
    <location>
        <begin position="150"/>
        <end position="169"/>
    </location>
</feature>
<sequence length="199" mass="20464">MSDSPLHQVHFSPSLPTETDAAGNTNNVYTSPPKPEPVNGGPVNGIVIEASAEPTVTAAPLAPDVPIAIVPVNSEETNPSPAAETSAETELPSTHTPVTAPPAETTVPLAETTPVSEPVSAPVPETTTKTEQPTSTSVTPRTETQHTFPSANGADSAASVASSTTSSPSKYGTVGSRKNRKSIFRRITGIFGSDKEGRK</sequence>
<dbReference type="AlphaFoldDB" id="A0AAD7FUE1"/>
<name>A0AAD7FUE1_9AGAR</name>
<reference evidence="2" key="1">
    <citation type="submission" date="2023-03" db="EMBL/GenBank/DDBJ databases">
        <title>Massive genome expansion in bonnet fungi (Mycena s.s.) driven by repeated elements and novel gene families across ecological guilds.</title>
        <authorList>
            <consortium name="Lawrence Berkeley National Laboratory"/>
            <person name="Harder C.B."/>
            <person name="Miyauchi S."/>
            <person name="Viragh M."/>
            <person name="Kuo A."/>
            <person name="Thoen E."/>
            <person name="Andreopoulos B."/>
            <person name="Lu D."/>
            <person name="Skrede I."/>
            <person name="Drula E."/>
            <person name="Henrissat B."/>
            <person name="Morin E."/>
            <person name="Kohler A."/>
            <person name="Barry K."/>
            <person name="LaButti K."/>
            <person name="Morin E."/>
            <person name="Salamov A."/>
            <person name="Lipzen A."/>
            <person name="Mereny Z."/>
            <person name="Hegedus B."/>
            <person name="Baldrian P."/>
            <person name="Stursova M."/>
            <person name="Weitz H."/>
            <person name="Taylor A."/>
            <person name="Grigoriev I.V."/>
            <person name="Nagy L.G."/>
            <person name="Martin F."/>
            <person name="Kauserud H."/>
        </authorList>
    </citation>
    <scope>NUCLEOTIDE SEQUENCE</scope>
    <source>
        <strain evidence="2">9284</strain>
    </source>
</reference>
<accession>A0AAD7FUE1</accession>
<dbReference type="EMBL" id="JARKIF010000005">
    <property type="protein sequence ID" value="KAJ7638535.1"/>
    <property type="molecule type" value="Genomic_DNA"/>
</dbReference>
<evidence type="ECO:0000256" key="1">
    <source>
        <dbReference type="SAM" id="MobiDB-lite"/>
    </source>
</evidence>
<feature type="compositionally biased region" description="Polar residues" evidence="1">
    <location>
        <begin position="86"/>
        <end position="95"/>
    </location>
</feature>